<proteinExistence type="predicted"/>
<reference evidence="1" key="1">
    <citation type="submission" date="2019-03" db="EMBL/GenBank/DDBJ databases">
        <authorList>
            <person name="Mank J."/>
            <person name="Almeida P."/>
        </authorList>
    </citation>
    <scope>NUCLEOTIDE SEQUENCE</scope>
    <source>
        <strain evidence="1">78183</strain>
    </source>
</reference>
<accession>A0A6N2LMR7</accession>
<protein>
    <submittedName>
        <fullName evidence="1">Uncharacterized protein</fullName>
    </submittedName>
</protein>
<evidence type="ECO:0000313" key="1">
    <source>
        <dbReference type="EMBL" id="VFU42637.1"/>
    </source>
</evidence>
<sequence length="235" mass="26928">MVGLRVLLCYPEKFVHGIIFGPWPFLQIKVFRNKPCQFRWCLLSHAPHQISPTCSIKVTKAHFGEPSKVKLQLNIVKERWLRAIPDSVKEFPWRKAEDLLLKQLLLVGQKAFKWSLMILFLFSFLSDVMYSISRNWELMIPLGLLVGCLMMDCLKEISMEVFQASEKRGLSLPLLGFSCCFILVKVISTYLTPSTQPFLLHVANGGLMQVLWIWGDSLKENNQGNEENISAGQNI</sequence>
<name>A0A6N2LMR7_SALVM</name>
<dbReference type="EMBL" id="CAADRP010001585">
    <property type="protein sequence ID" value="VFU42637.1"/>
    <property type="molecule type" value="Genomic_DNA"/>
</dbReference>
<organism evidence="1">
    <name type="scientific">Salix viminalis</name>
    <name type="common">Common osier</name>
    <name type="synonym">Basket willow</name>
    <dbReference type="NCBI Taxonomy" id="40686"/>
    <lineage>
        <taxon>Eukaryota</taxon>
        <taxon>Viridiplantae</taxon>
        <taxon>Streptophyta</taxon>
        <taxon>Embryophyta</taxon>
        <taxon>Tracheophyta</taxon>
        <taxon>Spermatophyta</taxon>
        <taxon>Magnoliopsida</taxon>
        <taxon>eudicotyledons</taxon>
        <taxon>Gunneridae</taxon>
        <taxon>Pentapetalae</taxon>
        <taxon>rosids</taxon>
        <taxon>fabids</taxon>
        <taxon>Malpighiales</taxon>
        <taxon>Salicaceae</taxon>
        <taxon>Saliceae</taxon>
        <taxon>Salix</taxon>
    </lineage>
</organism>
<gene>
    <name evidence="1" type="ORF">SVIM_LOCUS257714</name>
</gene>
<dbReference type="AlphaFoldDB" id="A0A6N2LMR7"/>
<dbReference type="PANTHER" id="PTHR36000">
    <property type="entry name" value="DEFECTIVE 1273 PROTEIN, PUTATIVE-RELATED"/>
    <property type="match status" value="1"/>
</dbReference>
<dbReference type="PANTHER" id="PTHR36000:SF3">
    <property type="entry name" value="EMBRYO DEFECTIVE 1273"/>
    <property type="match status" value="1"/>
</dbReference>